<dbReference type="PANTHER" id="PTHR15111">
    <property type="entry name" value="RNA POLYMERASE II SUBUNIT 5-MEDIATING PROTEIN NNX3"/>
    <property type="match status" value="1"/>
</dbReference>
<feature type="compositionally biased region" description="Polar residues" evidence="1">
    <location>
        <begin position="566"/>
        <end position="589"/>
    </location>
</feature>
<evidence type="ECO:0000259" key="2">
    <source>
        <dbReference type="Pfam" id="PF12927"/>
    </source>
</evidence>
<dbReference type="Pfam" id="PF12927">
    <property type="entry name" value="DUF3835"/>
    <property type="match status" value="1"/>
</dbReference>
<dbReference type="Pfam" id="PF13758">
    <property type="entry name" value="Prefoldin_3"/>
    <property type="match status" value="1"/>
</dbReference>
<protein>
    <recommendedName>
        <fullName evidence="2">DUF3835 domain-containing protein</fullName>
    </recommendedName>
</protein>
<evidence type="ECO:0000313" key="4">
    <source>
        <dbReference type="Proteomes" id="UP000078544"/>
    </source>
</evidence>
<feature type="compositionally biased region" description="Basic and acidic residues" evidence="1">
    <location>
        <begin position="330"/>
        <end position="352"/>
    </location>
</feature>
<dbReference type="PANTHER" id="PTHR15111:SF0">
    <property type="entry name" value="UNCONVENTIONAL PREFOLDIN RPB5 INTERACTOR 1"/>
    <property type="match status" value="1"/>
</dbReference>
<feature type="region of interest" description="Disordered" evidence="1">
    <location>
        <begin position="265"/>
        <end position="365"/>
    </location>
</feature>
<feature type="compositionally biased region" description="Basic and acidic residues" evidence="1">
    <location>
        <begin position="453"/>
        <end position="466"/>
    </location>
</feature>
<dbReference type="Proteomes" id="UP000078544">
    <property type="component" value="Unassembled WGS sequence"/>
</dbReference>
<evidence type="ECO:0000256" key="1">
    <source>
        <dbReference type="SAM" id="MobiDB-lite"/>
    </source>
</evidence>
<organism evidence="3 4">
    <name type="scientific">Moelleriella libera RCEF 2490</name>
    <dbReference type="NCBI Taxonomy" id="1081109"/>
    <lineage>
        <taxon>Eukaryota</taxon>
        <taxon>Fungi</taxon>
        <taxon>Dikarya</taxon>
        <taxon>Ascomycota</taxon>
        <taxon>Pezizomycotina</taxon>
        <taxon>Sordariomycetes</taxon>
        <taxon>Hypocreomycetidae</taxon>
        <taxon>Hypocreales</taxon>
        <taxon>Clavicipitaceae</taxon>
        <taxon>Moelleriella</taxon>
    </lineage>
</organism>
<accession>A0A167Z2Z2</accession>
<dbReference type="GO" id="GO:0003682">
    <property type="term" value="F:chromatin binding"/>
    <property type="evidence" value="ECO:0007669"/>
    <property type="project" value="TreeGrafter"/>
</dbReference>
<dbReference type="InterPro" id="IPR024325">
    <property type="entry name" value="DUF3835"/>
</dbReference>
<dbReference type="EMBL" id="AZGY01000016">
    <property type="protein sequence ID" value="KZZ92091.1"/>
    <property type="molecule type" value="Genomic_DNA"/>
</dbReference>
<feature type="region of interest" description="Disordered" evidence="1">
    <location>
        <begin position="515"/>
        <end position="623"/>
    </location>
</feature>
<dbReference type="InterPro" id="IPR039553">
    <property type="entry name" value="Prefoldin-like"/>
</dbReference>
<feature type="compositionally biased region" description="Polar residues" evidence="1">
    <location>
        <begin position="303"/>
        <end position="319"/>
    </location>
</feature>
<dbReference type="AlphaFoldDB" id="A0A167Z2Z2"/>
<keyword evidence="4" id="KW-1185">Reference proteome</keyword>
<sequence>MPGPTADARRSVPGLVVSTPQQLAAATAADRGARRATLAGVLPSYKRHLLAALLRPGELYQRKSSDGRKAILPSTKARSIRAFQNSLGAENMSSGEQDFSNVEKHRLQLELNVKQLREALQHWQTWDAEYEALKEEVEALPEPCTPDRLLRVKQDFDAELLVSKEIEEIFGLQDSKSKRQIINVLQRRIDYVGQNIVTLEKQLETAEARCDASVIANQSSGDEDGQKMTEIIEHLDDDGNVISSRLTQPGEALPKVQETLERAGVDGFSQKDNAFKEDPAKVSSSLQAQPSHLRDETRKSSAKETVTSPTLKKTVSFSEDVQRSEPPPEDMSKRAKRVDRIMKTAKEQESISKEAPVIPDDEDSDDAALRREMLKYGMGEVGAVVAELQLEDGEGTDDDAGYTDDDWDDDDDDDDDEEDRYGRFTGRVVTDKYRQRMVELEQKLGIKPPSAQESKDQGAAEDERIGRIVVKRSSEHTPSASRPAPSKSTLKDRNSNGVVDAKKGVRFAKALDIAPEDKTVAQSVSEEEWPAVNPLGEVVERTIDSPASTPARKPSRFKKAREGVTTEGTTSQAPLNSPSQHMLEQQETVPTGPEGSTIADELVEREPASHVAAPDEVDDRTTFRELADEHHRLRRKMIRKDGGGFLKGYDPITPPLDETGEPMSRFKAARLSRQ</sequence>
<name>A0A167Z2Z2_9HYPO</name>
<gene>
    <name evidence="3" type="ORF">AAL_06301</name>
</gene>
<dbReference type="InterPro" id="IPR052255">
    <property type="entry name" value="RNA_pol_II_subunit5-mediator"/>
</dbReference>
<reference evidence="3 4" key="1">
    <citation type="journal article" date="2016" name="Genome Biol. Evol.">
        <title>Divergent and convergent evolution of fungal pathogenicity.</title>
        <authorList>
            <person name="Shang Y."/>
            <person name="Xiao G."/>
            <person name="Zheng P."/>
            <person name="Cen K."/>
            <person name="Zhan S."/>
            <person name="Wang C."/>
        </authorList>
    </citation>
    <scope>NUCLEOTIDE SEQUENCE [LARGE SCALE GENOMIC DNA]</scope>
    <source>
        <strain evidence="3 4">RCEF 2490</strain>
    </source>
</reference>
<dbReference type="GO" id="GO:0000122">
    <property type="term" value="P:negative regulation of transcription by RNA polymerase II"/>
    <property type="evidence" value="ECO:0007669"/>
    <property type="project" value="TreeGrafter"/>
</dbReference>
<feature type="region of interest" description="Disordered" evidence="1">
    <location>
        <begin position="386"/>
        <end position="426"/>
    </location>
</feature>
<feature type="compositionally biased region" description="Acidic residues" evidence="1">
    <location>
        <begin position="389"/>
        <end position="419"/>
    </location>
</feature>
<dbReference type="GO" id="GO:0003714">
    <property type="term" value="F:transcription corepressor activity"/>
    <property type="evidence" value="ECO:0007669"/>
    <property type="project" value="TreeGrafter"/>
</dbReference>
<feature type="domain" description="DUF3835" evidence="2">
    <location>
        <begin position="598"/>
        <end position="671"/>
    </location>
</feature>
<dbReference type="OrthoDB" id="21413at2759"/>
<feature type="region of interest" description="Disordered" evidence="1">
    <location>
        <begin position="641"/>
        <end position="674"/>
    </location>
</feature>
<dbReference type="GO" id="GO:0019212">
    <property type="term" value="F:phosphatase inhibitor activity"/>
    <property type="evidence" value="ECO:0007669"/>
    <property type="project" value="TreeGrafter"/>
</dbReference>
<feature type="compositionally biased region" description="Basic and acidic residues" evidence="1">
    <location>
        <begin position="292"/>
        <end position="302"/>
    </location>
</feature>
<proteinExistence type="predicted"/>
<comment type="caution">
    <text evidence="3">The sequence shown here is derived from an EMBL/GenBank/DDBJ whole genome shotgun (WGS) entry which is preliminary data.</text>
</comment>
<evidence type="ECO:0000313" key="3">
    <source>
        <dbReference type="EMBL" id="KZZ92091.1"/>
    </source>
</evidence>
<feature type="region of interest" description="Disordered" evidence="1">
    <location>
        <begin position="440"/>
        <end position="497"/>
    </location>
</feature>